<dbReference type="InterPro" id="IPR024983">
    <property type="entry name" value="CHAT_dom"/>
</dbReference>
<dbReference type="AlphaFoldDB" id="A1ZE82"/>
<dbReference type="Pfam" id="PF19964">
    <property type="entry name" value="EAD11"/>
    <property type="match status" value="1"/>
</dbReference>
<comment type="caution">
    <text evidence="3">The sequence shown here is derived from an EMBL/GenBank/DDBJ whole genome shotgun (WGS) entry which is preliminary data.</text>
</comment>
<organism evidence="3 4">
    <name type="scientific">Microscilla marina ATCC 23134</name>
    <dbReference type="NCBI Taxonomy" id="313606"/>
    <lineage>
        <taxon>Bacteria</taxon>
        <taxon>Pseudomonadati</taxon>
        <taxon>Bacteroidota</taxon>
        <taxon>Cytophagia</taxon>
        <taxon>Cytophagales</taxon>
        <taxon>Microscillaceae</taxon>
        <taxon>Microscilla</taxon>
    </lineage>
</organism>
<dbReference type="EMBL" id="AAWS01000003">
    <property type="protein sequence ID" value="EAY31390.1"/>
    <property type="molecule type" value="Genomic_DNA"/>
</dbReference>
<dbReference type="Proteomes" id="UP000004095">
    <property type="component" value="Unassembled WGS sequence"/>
</dbReference>
<proteinExistence type="predicted"/>
<dbReference type="Pfam" id="PF12770">
    <property type="entry name" value="CHAT"/>
    <property type="match status" value="1"/>
</dbReference>
<accession>A1ZE82</accession>
<keyword evidence="4" id="KW-1185">Reference proteome</keyword>
<protein>
    <submittedName>
        <fullName evidence="3">Uncharacterized protein</fullName>
    </submittedName>
</protein>
<dbReference type="RefSeq" id="WP_002693966.1">
    <property type="nucleotide sequence ID" value="NZ_AAWS01000003.1"/>
</dbReference>
<reference evidence="3 4" key="1">
    <citation type="submission" date="2007-01" db="EMBL/GenBank/DDBJ databases">
        <authorList>
            <person name="Haygood M."/>
            <person name="Podell S."/>
            <person name="Anderson C."/>
            <person name="Hopkinson B."/>
            <person name="Roe K."/>
            <person name="Barbeau K."/>
            <person name="Gaasterland T."/>
            <person name="Ferriera S."/>
            <person name="Johnson J."/>
            <person name="Kravitz S."/>
            <person name="Beeson K."/>
            <person name="Sutton G."/>
            <person name="Rogers Y.-H."/>
            <person name="Friedman R."/>
            <person name="Frazier M."/>
            <person name="Venter J.C."/>
        </authorList>
    </citation>
    <scope>NUCLEOTIDE SEQUENCE [LARGE SCALE GENOMIC DNA]</scope>
    <source>
        <strain evidence="3 4">ATCC 23134</strain>
    </source>
</reference>
<feature type="domain" description="CHAT" evidence="1">
    <location>
        <begin position="46"/>
        <end position="187"/>
    </location>
</feature>
<evidence type="ECO:0000313" key="4">
    <source>
        <dbReference type="Proteomes" id="UP000004095"/>
    </source>
</evidence>
<dbReference type="eggNOG" id="COG4995">
    <property type="taxonomic scope" value="Bacteria"/>
</dbReference>
<evidence type="ECO:0000313" key="3">
    <source>
        <dbReference type="EMBL" id="EAY31390.1"/>
    </source>
</evidence>
<feature type="domain" description="Effector-associated" evidence="2">
    <location>
        <begin position="244"/>
        <end position="320"/>
    </location>
</feature>
<gene>
    <name evidence="3" type="ORF">M23134_04223</name>
</gene>
<name>A1ZE82_MICM2</name>
<dbReference type="OrthoDB" id="1164785at2"/>
<sequence length="325" mass="36702">MNKNTVIFSAFADPHENLPSLNKEKNAMQDELASLETRGVLRHFSRSGLDLPAYFEYLQNLKNQVTIFHFGGHANWQGLRLQDKAAFFYPLANELSQKNPTSLKLIFLNGCSTYAHVNALFDLGLKVVIAAKVNISDAKAAKFAQYFYKNLAKGASIQEAFASAQNFIEAAEEVSKKTRLAEAPKRWSKVEDSPHAKLEDEGFDWGLYFLDEQALNFRLVQAPNHQANGQPSAEQQAFLAEEIKIKKCLDKAKLKKALTMTQELLVKHNLYDQAYEQQVIITSGSYHSLKLNHHKGLVNENDYKQQVIDIAKAISKILEEAKEEL</sequence>
<evidence type="ECO:0000259" key="2">
    <source>
        <dbReference type="Pfam" id="PF19964"/>
    </source>
</evidence>
<evidence type="ECO:0000259" key="1">
    <source>
        <dbReference type="Pfam" id="PF12770"/>
    </source>
</evidence>
<dbReference type="InterPro" id="IPR045439">
    <property type="entry name" value="EAD11"/>
</dbReference>